<dbReference type="Pfam" id="PF06676">
    <property type="entry name" value="DUF1178"/>
    <property type="match status" value="1"/>
</dbReference>
<dbReference type="EMBL" id="LAZR01007659">
    <property type="protein sequence ID" value="KKM83825.1"/>
    <property type="molecule type" value="Genomic_DNA"/>
</dbReference>
<organism evidence="2">
    <name type="scientific">marine sediment metagenome</name>
    <dbReference type="NCBI Taxonomy" id="412755"/>
    <lineage>
        <taxon>unclassified sequences</taxon>
        <taxon>metagenomes</taxon>
        <taxon>ecological metagenomes</taxon>
    </lineage>
</organism>
<protein>
    <recommendedName>
        <fullName evidence="3">Protein containing DUF1178</fullName>
    </recommendedName>
</protein>
<dbReference type="InterPro" id="IPR009562">
    <property type="entry name" value="DUF1178"/>
</dbReference>
<name>A0A0F9N554_9ZZZZ</name>
<feature type="region of interest" description="Disordered" evidence="1">
    <location>
        <begin position="52"/>
        <end position="72"/>
    </location>
</feature>
<evidence type="ECO:0008006" key="3">
    <source>
        <dbReference type="Google" id="ProtNLM"/>
    </source>
</evidence>
<sequence>MIQFSLKCDHDHRFDSWFKSASAFDALAQAGHVQCVVCGSGKVTKAIMAPRVSTTSSADKNDPAAKPQVSALTKPRTEFEKALTALRKEIETNSDYVGTNFVKEARAMNSGDSPERAIYGEARLDQARSLMEEGIKVIPLPFLPKQSTQ</sequence>
<evidence type="ECO:0000313" key="2">
    <source>
        <dbReference type="EMBL" id="KKM83825.1"/>
    </source>
</evidence>
<accession>A0A0F9N554</accession>
<comment type="caution">
    <text evidence="2">The sequence shown here is derived from an EMBL/GenBank/DDBJ whole genome shotgun (WGS) entry which is preliminary data.</text>
</comment>
<reference evidence="2" key="1">
    <citation type="journal article" date="2015" name="Nature">
        <title>Complex archaea that bridge the gap between prokaryotes and eukaryotes.</title>
        <authorList>
            <person name="Spang A."/>
            <person name="Saw J.H."/>
            <person name="Jorgensen S.L."/>
            <person name="Zaremba-Niedzwiedzka K."/>
            <person name="Martijn J."/>
            <person name="Lind A.E."/>
            <person name="van Eijk R."/>
            <person name="Schleper C."/>
            <person name="Guy L."/>
            <person name="Ettema T.J."/>
        </authorList>
    </citation>
    <scope>NUCLEOTIDE SEQUENCE</scope>
</reference>
<gene>
    <name evidence="2" type="ORF">LCGC14_1305420</name>
</gene>
<evidence type="ECO:0000256" key="1">
    <source>
        <dbReference type="SAM" id="MobiDB-lite"/>
    </source>
</evidence>
<dbReference type="PIRSF" id="PIRSF032131">
    <property type="entry name" value="UCP032131"/>
    <property type="match status" value="1"/>
</dbReference>
<proteinExistence type="predicted"/>
<dbReference type="AlphaFoldDB" id="A0A0F9N554"/>